<reference evidence="1 2" key="1">
    <citation type="journal article" date="2020" name="Microorganisms">
        <title>Osmotic Adaptation and Compatible Solute Biosynthesis of Phototrophic Bacteria as Revealed from Genome Analyses.</title>
        <authorList>
            <person name="Imhoff J.F."/>
            <person name="Rahn T."/>
            <person name="Kunzel S."/>
            <person name="Keller A."/>
            <person name="Neulinger S.C."/>
        </authorList>
    </citation>
    <scope>NUCLEOTIDE SEQUENCE [LARGE SCALE GENOMIC DNA]</scope>
    <source>
        <strain evidence="1 2">DSM 25653</strain>
    </source>
</reference>
<gene>
    <name evidence="1" type="ORF">CKO42_08890</name>
</gene>
<dbReference type="SUPFAM" id="SSF52540">
    <property type="entry name" value="P-loop containing nucleoside triphosphate hydrolases"/>
    <property type="match status" value="1"/>
</dbReference>
<dbReference type="AlphaFoldDB" id="A0A9X0W840"/>
<protein>
    <recommendedName>
        <fullName evidence="3">Sulfotransferase domain-containing protein</fullName>
    </recommendedName>
</protein>
<evidence type="ECO:0008006" key="3">
    <source>
        <dbReference type="Google" id="ProtNLM"/>
    </source>
</evidence>
<sequence length="327" mass="38005">MPRRLQRCVIHIGTEKTGTSSIQQFLAANRRKLAAEGVLYPRYTGARQGSQWGFVAAVADDVWRTGIGARLGIHSEHVRTRFAERFKSGIDEEVRRFRKGQTLLISCEHFHSRLVTRAMILKLKDLLDNWVREYQIIVYFRRQDRVAISKYSTALKTGYTNPAILHAFNTNQLPYYYNYSAIYENWAEVFGASVMRAGLFERSEFIQGDLIKDFCDKANLRLTGQLRQGRANESLSERGVEVFRRLNKHWPQAIEGSRNPVRDALVNVLSKLYNGKNYPVSRWEAEAFFNQFRDCNEKLACQAFPGRDRPLFSCNFDDYPVEQPWRN</sequence>
<accession>A0A9X0W840</accession>
<evidence type="ECO:0000313" key="1">
    <source>
        <dbReference type="EMBL" id="MBK1618551.1"/>
    </source>
</evidence>
<dbReference type="RefSeq" id="WP_200242354.1">
    <property type="nucleotide sequence ID" value="NZ_NRRY01000011.1"/>
</dbReference>
<organism evidence="1 2">
    <name type="scientific">Lamprobacter modestohalophilus</name>
    <dbReference type="NCBI Taxonomy" id="1064514"/>
    <lineage>
        <taxon>Bacteria</taxon>
        <taxon>Pseudomonadati</taxon>
        <taxon>Pseudomonadota</taxon>
        <taxon>Gammaproteobacteria</taxon>
        <taxon>Chromatiales</taxon>
        <taxon>Chromatiaceae</taxon>
        <taxon>Lamprobacter</taxon>
    </lineage>
</organism>
<dbReference type="Gene3D" id="3.40.50.300">
    <property type="entry name" value="P-loop containing nucleotide triphosphate hydrolases"/>
    <property type="match status" value="1"/>
</dbReference>
<name>A0A9X0W840_9GAMM</name>
<dbReference type="EMBL" id="NRRY01000011">
    <property type="protein sequence ID" value="MBK1618551.1"/>
    <property type="molecule type" value="Genomic_DNA"/>
</dbReference>
<keyword evidence="2" id="KW-1185">Reference proteome</keyword>
<dbReference type="Proteomes" id="UP001138768">
    <property type="component" value="Unassembled WGS sequence"/>
</dbReference>
<proteinExistence type="predicted"/>
<comment type="caution">
    <text evidence="1">The sequence shown here is derived from an EMBL/GenBank/DDBJ whole genome shotgun (WGS) entry which is preliminary data.</text>
</comment>
<dbReference type="InterPro" id="IPR027417">
    <property type="entry name" value="P-loop_NTPase"/>
</dbReference>
<evidence type="ECO:0000313" key="2">
    <source>
        <dbReference type="Proteomes" id="UP001138768"/>
    </source>
</evidence>